<dbReference type="GO" id="GO:0030001">
    <property type="term" value="P:metal ion transport"/>
    <property type="evidence" value="ECO:0007669"/>
    <property type="project" value="InterPro"/>
</dbReference>
<evidence type="ECO:0000256" key="2">
    <source>
        <dbReference type="ARBA" id="ARBA00022448"/>
    </source>
</evidence>
<dbReference type="Proteomes" id="UP000035645">
    <property type="component" value="Unassembled WGS sequence"/>
</dbReference>
<dbReference type="InterPro" id="IPR050492">
    <property type="entry name" value="Bact_metal-bind_prot9"/>
</dbReference>
<keyword evidence="2" id="KW-0813">Transport</keyword>
<reference evidence="6 7" key="2">
    <citation type="submission" date="2015-01" db="EMBL/GenBank/DDBJ databases">
        <title>Genome sequence of a Bifidobacterium animalis strain.</title>
        <authorList>
            <person name="Bogovic-Matijasic B."/>
            <person name="Hacin B."/>
            <person name="Citar M."/>
            <person name="Svigelj K."/>
            <person name="Stempelj M."/>
            <person name="Rogelj I."/>
        </authorList>
    </citation>
    <scope>NUCLEOTIDE SEQUENCE [LARGE SCALE GENOMIC DNA]</scope>
    <source>
        <strain evidence="6 7">IM386</strain>
    </source>
</reference>
<feature type="signal peptide" evidence="5">
    <location>
        <begin position="1"/>
        <end position="34"/>
    </location>
</feature>
<dbReference type="PANTHER" id="PTHR42953">
    <property type="entry name" value="HIGH-AFFINITY ZINC UPTAKE SYSTEM PROTEIN ZNUA-RELATED"/>
    <property type="match status" value="1"/>
</dbReference>
<gene>
    <name evidence="6" type="ORF">BANIM336_00670</name>
</gene>
<dbReference type="AlphaFoldDB" id="A0AAV2W1E8"/>
<evidence type="ECO:0000256" key="5">
    <source>
        <dbReference type="SAM" id="SignalP"/>
    </source>
</evidence>
<dbReference type="SUPFAM" id="SSF53807">
    <property type="entry name" value="Helical backbone' metal receptor"/>
    <property type="match status" value="1"/>
</dbReference>
<reference evidence="6 7" key="1">
    <citation type="submission" date="2013-10" db="EMBL/GenBank/DDBJ databases">
        <authorList>
            <person name="Manrique M."/>
        </authorList>
    </citation>
    <scope>NUCLEOTIDE SEQUENCE [LARGE SCALE GENOMIC DNA]</scope>
    <source>
        <strain evidence="6 7">IM386</strain>
    </source>
</reference>
<evidence type="ECO:0000313" key="7">
    <source>
        <dbReference type="Proteomes" id="UP000035645"/>
    </source>
</evidence>
<organism evidence="6 7">
    <name type="scientific">Bifidobacterium animalis subsp. animalis IM386</name>
    <dbReference type="NCBI Taxonomy" id="1402194"/>
    <lineage>
        <taxon>Bacteria</taxon>
        <taxon>Bacillati</taxon>
        <taxon>Actinomycetota</taxon>
        <taxon>Actinomycetes</taxon>
        <taxon>Bifidobacteriales</taxon>
        <taxon>Bifidobacteriaceae</taxon>
        <taxon>Bifidobacterium</taxon>
    </lineage>
</organism>
<keyword evidence="3" id="KW-0479">Metal-binding</keyword>
<sequence>MENEYMKRLLRTLTILLAALATIFAMAGCSSSRAGDTQIDKEKVITVIASTNVWGSVAKQLGGRYVDVTSILNNTGTDAHDYEPSTNDISKFQHAQVAILNGAGYDEWAAKAAGQSKAIVIDAAAAGGKKTGDNPHVWFSAAVRNKTADEITAAYIKLMPSEKAEFEKLNKDWHTEEDELEAQLQTVAQADGKMPYGAIESVGDYLAQDMGMTDVTPKGYKNATSNESEPTASDIKSFTEALKKGDMKMLIANSQEKSQLSDQLTDAADSGNVPVVDITEQMPSQYKTLNEWLKAIAEQIQATQKGPAAKK</sequence>
<dbReference type="GO" id="GO:0046872">
    <property type="term" value="F:metal ion binding"/>
    <property type="evidence" value="ECO:0007669"/>
    <property type="project" value="UniProtKB-KW"/>
</dbReference>
<evidence type="ECO:0000256" key="4">
    <source>
        <dbReference type="ARBA" id="ARBA00022729"/>
    </source>
</evidence>
<dbReference type="RefSeq" id="WP_014697277.1">
    <property type="nucleotide sequence ID" value="NZ_CBUQ010000007.1"/>
</dbReference>
<dbReference type="GO" id="GO:0030313">
    <property type="term" value="C:cell envelope"/>
    <property type="evidence" value="ECO:0007669"/>
    <property type="project" value="UniProtKB-SubCell"/>
</dbReference>
<evidence type="ECO:0000256" key="3">
    <source>
        <dbReference type="ARBA" id="ARBA00022723"/>
    </source>
</evidence>
<dbReference type="Pfam" id="PF01297">
    <property type="entry name" value="ZnuA"/>
    <property type="match status" value="1"/>
</dbReference>
<proteinExistence type="predicted"/>
<dbReference type="EMBL" id="CBUQ010000007">
    <property type="protein sequence ID" value="CDI67349.1"/>
    <property type="molecule type" value="Genomic_DNA"/>
</dbReference>
<dbReference type="PROSITE" id="PS51257">
    <property type="entry name" value="PROKAR_LIPOPROTEIN"/>
    <property type="match status" value="1"/>
</dbReference>
<evidence type="ECO:0000313" key="6">
    <source>
        <dbReference type="EMBL" id="CDI67349.1"/>
    </source>
</evidence>
<name>A0AAV2W1E8_9BIFI</name>
<dbReference type="PANTHER" id="PTHR42953:SF1">
    <property type="entry name" value="METAL-BINDING PROTEIN HI_0362-RELATED"/>
    <property type="match status" value="1"/>
</dbReference>
<dbReference type="Gene3D" id="3.40.50.1980">
    <property type="entry name" value="Nitrogenase molybdenum iron protein domain"/>
    <property type="match status" value="2"/>
</dbReference>
<accession>A0AAV2W1E8</accession>
<keyword evidence="4 5" id="KW-0732">Signal</keyword>
<protein>
    <submittedName>
        <fullName evidence="6">ABC-type metal ion transport system periplasmic c omponent</fullName>
    </submittedName>
</protein>
<feature type="chain" id="PRO_5043405143" evidence="5">
    <location>
        <begin position="35"/>
        <end position="311"/>
    </location>
</feature>
<dbReference type="InterPro" id="IPR006127">
    <property type="entry name" value="ZnuA-like"/>
</dbReference>
<comment type="subcellular location">
    <subcellularLocation>
        <location evidence="1">Cell envelope</location>
    </subcellularLocation>
</comment>
<evidence type="ECO:0000256" key="1">
    <source>
        <dbReference type="ARBA" id="ARBA00004196"/>
    </source>
</evidence>
<comment type="caution">
    <text evidence="6">The sequence shown here is derived from an EMBL/GenBank/DDBJ whole genome shotgun (WGS) entry which is preliminary data.</text>
</comment>